<dbReference type="InterPro" id="IPR044097">
    <property type="entry name" value="Bds1/SdsA1_MBL-fold"/>
</dbReference>
<evidence type="ECO:0000256" key="4">
    <source>
        <dbReference type="ARBA" id="ARBA00033751"/>
    </source>
</evidence>
<feature type="signal peptide" evidence="6">
    <location>
        <begin position="1"/>
        <end position="22"/>
    </location>
</feature>
<dbReference type="OrthoDB" id="7253658at2"/>
<gene>
    <name evidence="8" type="ORF">HJO_11102</name>
</gene>
<evidence type="ECO:0000313" key="8">
    <source>
        <dbReference type="EMBL" id="KCZ91660.1"/>
    </source>
</evidence>
<dbReference type="GO" id="GO:0018741">
    <property type="term" value="F:linear primary-alkylsulfatase activity"/>
    <property type="evidence" value="ECO:0007669"/>
    <property type="project" value="InterPro"/>
</dbReference>
<dbReference type="SMART" id="SM00849">
    <property type="entry name" value="Lactamase_B"/>
    <property type="match status" value="1"/>
</dbReference>
<dbReference type="PANTHER" id="PTHR43223">
    <property type="entry name" value="ALKYL/ARYL-SULFATASE"/>
    <property type="match status" value="1"/>
</dbReference>
<feature type="domain" description="Metallo-beta-lactamase" evidence="7">
    <location>
        <begin position="143"/>
        <end position="365"/>
    </location>
</feature>
<comment type="similarity">
    <text evidence="4">Belongs to the metallo-beta-lactamase superfamily. Type III sulfatase family.</text>
</comment>
<dbReference type="InterPro" id="IPR001279">
    <property type="entry name" value="Metallo-B-lactamas"/>
</dbReference>
<evidence type="ECO:0000259" key="7">
    <source>
        <dbReference type="SMART" id="SM00849"/>
    </source>
</evidence>
<dbReference type="STRING" id="1280950.HJO_11102"/>
<reference evidence="8 9" key="1">
    <citation type="journal article" date="2014" name="Antonie Van Leeuwenhoek">
        <title>Hyphomonas beringensis sp. nov. and Hyphomonas chukchiensis sp. nov., isolated from surface seawater of the Bering Sea and Chukchi Sea.</title>
        <authorList>
            <person name="Li C."/>
            <person name="Lai Q."/>
            <person name="Li G."/>
            <person name="Dong C."/>
            <person name="Wang J."/>
            <person name="Liao Y."/>
            <person name="Shao Z."/>
        </authorList>
    </citation>
    <scope>NUCLEOTIDE SEQUENCE [LARGE SCALE GENOMIC DNA]</scope>
    <source>
        <strain evidence="8 9">MHS-2</strain>
    </source>
</reference>
<name>A0A059FLV6_9PROT</name>
<keyword evidence="9" id="KW-1185">Reference proteome</keyword>
<dbReference type="eggNOG" id="COG2015">
    <property type="taxonomic scope" value="Bacteria"/>
</dbReference>
<evidence type="ECO:0000313" key="9">
    <source>
        <dbReference type="Proteomes" id="UP000025171"/>
    </source>
</evidence>
<dbReference type="GO" id="GO:0046983">
    <property type="term" value="F:protein dimerization activity"/>
    <property type="evidence" value="ECO:0007669"/>
    <property type="project" value="InterPro"/>
</dbReference>
<organism evidence="8 9">
    <name type="scientific">Hyphomonas johnsonii MHS-2</name>
    <dbReference type="NCBI Taxonomy" id="1280950"/>
    <lineage>
        <taxon>Bacteria</taxon>
        <taxon>Pseudomonadati</taxon>
        <taxon>Pseudomonadota</taxon>
        <taxon>Alphaproteobacteria</taxon>
        <taxon>Hyphomonadales</taxon>
        <taxon>Hyphomonadaceae</taxon>
        <taxon>Hyphomonas</taxon>
    </lineage>
</organism>
<evidence type="ECO:0000256" key="2">
    <source>
        <dbReference type="ARBA" id="ARBA00022801"/>
    </source>
</evidence>
<keyword evidence="1" id="KW-0479">Metal-binding</keyword>
<dbReference type="InterPro" id="IPR029228">
    <property type="entry name" value="Alkyl_sulf_dimr"/>
</dbReference>
<evidence type="ECO:0000256" key="5">
    <source>
        <dbReference type="PROSITE-ProRule" id="PRU00339"/>
    </source>
</evidence>
<dbReference type="InterPro" id="IPR036527">
    <property type="entry name" value="SCP2_sterol-bd_dom_sf"/>
</dbReference>
<dbReference type="Gene3D" id="1.25.40.880">
    <property type="entry name" value="Alkyl sulfatase, dimerisation domain"/>
    <property type="match status" value="1"/>
</dbReference>
<dbReference type="Pfam" id="PF00753">
    <property type="entry name" value="Lactamase_B"/>
    <property type="match status" value="1"/>
</dbReference>
<dbReference type="FunFam" id="3.60.15.30:FF:000001">
    <property type="entry name" value="Alkyl/aryl-sulfatase BDS1"/>
    <property type="match status" value="1"/>
</dbReference>
<dbReference type="PROSITE" id="PS51257">
    <property type="entry name" value="PROKAR_LIPOPROTEIN"/>
    <property type="match status" value="1"/>
</dbReference>
<keyword evidence="6" id="KW-0732">Signal</keyword>
<dbReference type="PANTHER" id="PTHR43223:SF1">
    <property type="entry name" value="ALKYL_ARYL-SULFATASE BDS1"/>
    <property type="match status" value="1"/>
</dbReference>
<dbReference type="InterPro" id="IPR029229">
    <property type="entry name" value="Alkyl_sulf_C"/>
</dbReference>
<dbReference type="Proteomes" id="UP000025171">
    <property type="component" value="Unassembled WGS sequence"/>
</dbReference>
<feature type="chain" id="PRO_5001578212" evidence="6">
    <location>
        <begin position="23"/>
        <end position="673"/>
    </location>
</feature>
<keyword evidence="2" id="KW-0378">Hydrolase</keyword>
<dbReference type="CDD" id="cd07710">
    <property type="entry name" value="arylsulfatase_Sdsa1-like_MBL-fold"/>
    <property type="match status" value="1"/>
</dbReference>
<dbReference type="Pfam" id="PF14864">
    <property type="entry name" value="Alkyl_sulf_C"/>
    <property type="match status" value="1"/>
</dbReference>
<evidence type="ECO:0000256" key="1">
    <source>
        <dbReference type="ARBA" id="ARBA00022723"/>
    </source>
</evidence>
<comment type="caution">
    <text evidence="8">The sequence shown here is derived from an EMBL/GenBank/DDBJ whole genome shotgun (WGS) entry which is preliminary data.</text>
</comment>
<protein>
    <submittedName>
        <fullName evidence="8">Alkyl sulfatase</fullName>
    </submittedName>
</protein>
<dbReference type="Gene3D" id="3.60.15.30">
    <property type="entry name" value="Metallo-beta-lactamase domain"/>
    <property type="match status" value="1"/>
</dbReference>
<dbReference type="InterPro" id="IPR052195">
    <property type="entry name" value="Bact_Alkyl/Aryl-Sulfatase"/>
</dbReference>
<dbReference type="GO" id="GO:0018909">
    <property type="term" value="P:dodecyl sulfate metabolic process"/>
    <property type="evidence" value="ECO:0007669"/>
    <property type="project" value="InterPro"/>
</dbReference>
<dbReference type="Pfam" id="PF14863">
    <property type="entry name" value="Alkyl_sulf_dimr"/>
    <property type="match status" value="1"/>
</dbReference>
<accession>A0A059FLV6</accession>
<dbReference type="InterPro" id="IPR019734">
    <property type="entry name" value="TPR_rpt"/>
</dbReference>
<dbReference type="Gene3D" id="3.30.1050.10">
    <property type="entry name" value="SCP2 sterol-binding domain"/>
    <property type="match status" value="1"/>
</dbReference>
<dbReference type="AlphaFoldDB" id="A0A059FLV6"/>
<proteinExistence type="inferred from homology"/>
<sequence length="673" mass="72441">MRHRLLFLCAIVLSACATQAPAPEADTPDVVATPVLPAVPAPPPAGVATEATRSANAALAARLPLDEQSDVEDAARGRIAFIDAPAILNAEGGVVWSIPQFDFLKGDAPDTVNPSLWRQSRLAAEHGLFEVGEGIWQVRGYDLSVMSVIEGKTGWIIVDPLTSVETASAALKLVNDTLGERPVTGLLYTHSHADHFGGARGVLTEEDAAARNVPILAPVGFLEHAVSENLIAGNQMSRRSTFMFGNTIARSPTAHVGSGLGPGLPQGTISLIAPTEEISGRGTQRVIDGVTFEFIDAAGTEAPAEFMFYLPERRALCTAEVVTATFHNLLTPRGAKVRDALGWSRAIDYVLETYGDKSDVVFASHHWPTWGEENVETLLTHQRDIYRYVHDQTLRNANAGATMTEAAEAVTEPAFESEADAFNTRGYYGTLNHNAKAVYQYYFGWWGGVPAEYNKLPHVVTAARYVEAMGGPDATLALGAKAFDSGDFRWAAEVFNHVVFADPENETARNWLAAAYEQLGFQAESGAWRSYYLVGARELRNGIPSLGNPQLGNPEFLRAVNSIDLMDSLAARFNPAKMTGEPFAVNLVFPDREETVALEVGKSVLVPRAGRNEVAAVTLTMDRSVFDLMLLGKTTLPEQLGSGAATVAGDPAALSAFFGTLDKPDFWFPVVTP</sequence>
<dbReference type="SUPFAM" id="SSF55718">
    <property type="entry name" value="SCP-like"/>
    <property type="match status" value="1"/>
</dbReference>
<dbReference type="RefSeq" id="WP_035616923.1">
    <property type="nucleotide sequence ID" value="NZ_ARYK01000005.1"/>
</dbReference>
<dbReference type="InterPro" id="IPR038536">
    <property type="entry name" value="Alkyl/aryl-sulf_dimr_sf"/>
</dbReference>
<dbReference type="SUPFAM" id="SSF56281">
    <property type="entry name" value="Metallo-hydrolase/oxidoreductase"/>
    <property type="match status" value="1"/>
</dbReference>
<evidence type="ECO:0000256" key="3">
    <source>
        <dbReference type="ARBA" id="ARBA00022833"/>
    </source>
</evidence>
<dbReference type="PROSITE" id="PS50005">
    <property type="entry name" value="TPR"/>
    <property type="match status" value="1"/>
</dbReference>
<dbReference type="InterPro" id="IPR036866">
    <property type="entry name" value="RibonucZ/Hydroxyglut_hydro"/>
</dbReference>
<keyword evidence="3" id="KW-0862">Zinc</keyword>
<dbReference type="GO" id="GO:0046872">
    <property type="term" value="F:metal ion binding"/>
    <property type="evidence" value="ECO:0007669"/>
    <property type="project" value="UniProtKB-KW"/>
</dbReference>
<dbReference type="EMBL" id="ARYK01000005">
    <property type="protein sequence ID" value="KCZ91660.1"/>
    <property type="molecule type" value="Genomic_DNA"/>
</dbReference>
<feature type="repeat" description="TPR" evidence="5">
    <location>
        <begin position="472"/>
        <end position="505"/>
    </location>
</feature>
<dbReference type="PATRIC" id="fig|1280950.3.peg.2223"/>
<evidence type="ECO:0000256" key="6">
    <source>
        <dbReference type="SAM" id="SignalP"/>
    </source>
</evidence>
<keyword evidence="5" id="KW-0802">TPR repeat</keyword>